<reference evidence="8 9" key="1">
    <citation type="submission" date="2018-08" db="EMBL/GenBank/DDBJ databases">
        <title>Genomic Encyclopedia of Archaeal and Bacterial Type Strains, Phase II (KMG-II): from individual species to whole genera.</title>
        <authorList>
            <person name="Goeker M."/>
        </authorList>
    </citation>
    <scope>NUCLEOTIDE SEQUENCE [LARGE SCALE GENOMIC DNA]</scope>
    <source>
        <strain evidence="6 9">DSM 17099</strain>
        <strain evidence="7 8">DSM 582</strain>
    </source>
</reference>
<dbReference type="Pfam" id="PF09339">
    <property type="entry name" value="HTH_IclR"/>
    <property type="match status" value="1"/>
</dbReference>
<dbReference type="Proteomes" id="UP000256794">
    <property type="component" value="Unassembled WGS sequence"/>
</dbReference>
<dbReference type="InterPro" id="IPR014757">
    <property type="entry name" value="Tscrpt_reg_IclR_C"/>
</dbReference>
<dbReference type="SUPFAM" id="SSF55781">
    <property type="entry name" value="GAF domain-like"/>
    <property type="match status" value="1"/>
</dbReference>
<dbReference type="GO" id="GO:0045892">
    <property type="term" value="P:negative regulation of DNA-templated transcription"/>
    <property type="evidence" value="ECO:0007669"/>
    <property type="project" value="TreeGrafter"/>
</dbReference>
<dbReference type="InterPro" id="IPR005471">
    <property type="entry name" value="Tscrpt_reg_IclR_N"/>
</dbReference>
<dbReference type="Gene3D" id="3.30.450.40">
    <property type="match status" value="1"/>
</dbReference>
<dbReference type="AlphaFoldDB" id="A0A3D9XGD6"/>
<dbReference type="EMBL" id="QTUJ01000003">
    <property type="protein sequence ID" value="REF68691.1"/>
    <property type="molecule type" value="Genomic_DNA"/>
</dbReference>
<accession>A0A3D9XGD6</accession>
<dbReference type="SUPFAM" id="SSF46785">
    <property type="entry name" value="Winged helix' DNA-binding domain"/>
    <property type="match status" value="1"/>
</dbReference>
<evidence type="ECO:0000259" key="4">
    <source>
        <dbReference type="PROSITE" id="PS51077"/>
    </source>
</evidence>
<feature type="domain" description="HTH iclR-type" evidence="4">
    <location>
        <begin position="24"/>
        <end position="86"/>
    </location>
</feature>
<dbReference type="PROSITE" id="PS51077">
    <property type="entry name" value="HTH_ICLR"/>
    <property type="match status" value="1"/>
</dbReference>
<feature type="domain" description="IclR-ED" evidence="5">
    <location>
        <begin position="87"/>
        <end position="269"/>
    </location>
</feature>
<dbReference type="InterPro" id="IPR036388">
    <property type="entry name" value="WH-like_DNA-bd_sf"/>
</dbReference>
<evidence type="ECO:0000256" key="1">
    <source>
        <dbReference type="ARBA" id="ARBA00023015"/>
    </source>
</evidence>
<proteinExistence type="predicted"/>
<dbReference type="InterPro" id="IPR050707">
    <property type="entry name" value="HTH_MetabolicPath_Reg"/>
</dbReference>
<evidence type="ECO:0000313" key="9">
    <source>
        <dbReference type="Proteomes" id="UP000256941"/>
    </source>
</evidence>
<dbReference type="PANTHER" id="PTHR30136:SF33">
    <property type="entry name" value="TRANSCRIPTIONAL REGULATORY PROTEIN"/>
    <property type="match status" value="1"/>
</dbReference>
<evidence type="ECO:0000313" key="7">
    <source>
        <dbReference type="EMBL" id="REG27486.1"/>
    </source>
</evidence>
<accession>A0A3E0B8B7</accession>
<keyword evidence="8" id="KW-1185">Reference proteome</keyword>
<name>A0A3D9XGD6_PARVE</name>
<organism evidence="6 9">
    <name type="scientific">Paracoccus versutus</name>
    <name type="common">Thiobacillus versutus</name>
    <dbReference type="NCBI Taxonomy" id="34007"/>
    <lineage>
        <taxon>Bacteria</taxon>
        <taxon>Pseudomonadati</taxon>
        <taxon>Pseudomonadota</taxon>
        <taxon>Alphaproteobacteria</taxon>
        <taxon>Rhodobacterales</taxon>
        <taxon>Paracoccaceae</taxon>
        <taxon>Paracoccus</taxon>
    </lineage>
</organism>
<dbReference type="GO" id="GO:0003677">
    <property type="term" value="F:DNA binding"/>
    <property type="evidence" value="ECO:0007669"/>
    <property type="project" value="UniProtKB-KW"/>
</dbReference>
<evidence type="ECO:0000313" key="8">
    <source>
        <dbReference type="Proteomes" id="UP000256794"/>
    </source>
</evidence>
<gene>
    <name evidence="7" type="ORF">ATH84_107111</name>
    <name evidence="6" type="ORF">BDD41_3760</name>
</gene>
<evidence type="ECO:0000259" key="5">
    <source>
        <dbReference type="PROSITE" id="PS51078"/>
    </source>
</evidence>
<keyword evidence="3" id="KW-0804">Transcription</keyword>
<dbReference type="PANTHER" id="PTHR30136">
    <property type="entry name" value="HELIX-TURN-HELIX TRANSCRIPTIONAL REGULATOR, ICLR FAMILY"/>
    <property type="match status" value="1"/>
</dbReference>
<dbReference type="SMART" id="SM00346">
    <property type="entry name" value="HTH_ICLR"/>
    <property type="match status" value="1"/>
</dbReference>
<keyword evidence="2" id="KW-0238">DNA-binding</keyword>
<evidence type="ECO:0000256" key="3">
    <source>
        <dbReference type="ARBA" id="ARBA00023163"/>
    </source>
</evidence>
<protein>
    <submittedName>
        <fullName evidence="6">IclR family transcriptional regulator</fullName>
    </submittedName>
</protein>
<evidence type="ECO:0000256" key="2">
    <source>
        <dbReference type="ARBA" id="ARBA00023125"/>
    </source>
</evidence>
<dbReference type="InterPro" id="IPR029016">
    <property type="entry name" value="GAF-like_dom_sf"/>
</dbReference>
<dbReference type="EMBL" id="QUMX01000071">
    <property type="protein sequence ID" value="REG27486.1"/>
    <property type="molecule type" value="Genomic_DNA"/>
</dbReference>
<dbReference type="InterPro" id="IPR036390">
    <property type="entry name" value="WH_DNA-bd_sf"/>
</dbReference>
<dbReference type="RefSeq" id="WP_052096306.1">
    <property type="nucleotide sequence ID" value="NZ_CP035284.1"/>
</dbReference>
<dbReference type="GO" id="GO:0003700">
    <property type="term" value="F:DNA-binding transcription factor activity"/>
    <property type="evidence" value="ECO:0007669"/>
    <property type="project" value="TreeGrafter"/>
</dbReference>
<sequence>MARSFKTLLSLPGPDEEKTDRQFITALARGLEVLRAFEPGDGFLGNLEIAQRTGLPKPTVARIAHTLTTLGYLEYNARLEKYSLGTPVLSLGYAYLGSMSLTRVARPHMQELANHANISVALGNRDRLNLAYLELAHGSATVSLRLEVGARIPIARSAMGMAYLHALPESERDFLVEAIEKHDKADFPKFKKRLATAFKELDAHGYCVSLGTYERTVNGVGAALKTRDGGVYAFNCSGPSFHLTEEMIRSDVGPRLAVMVSRIEAELLVHPVRV</sequence>
<dbReference type="Gene3D" id="1.10.10.10">
    <property type="entry name" value="Winged helix-like DNA-binding domain superfamily/Winged helix DNA-binding domain"/>
    <property type="match status" value="1"/>
</dbReference>
<keyword evidence="1" id="KW-0805">Transcription regulation</keyword>
<dbReference type="Proteomes" id="UP000256941">
    <property type="component" value="Unassembled WGS sequence"/>
</dbReference>
<comment type="caution">
    <text evidence="6">The sequence shown here is derived from an EMBL/GenBank/DDBJ whole genome shotgun (WGS) entry which is preliminary data.</text>
</comment>
<evidence type="ECO:0000313" key="6">
    <source>
        <dbReference type="EMBL" id="REF68691.1"/>
    </source>
</evidence>
<dbReference type="Pfam" id="PF01614">
    <property type="entry name" value="IclR_C"/>
    <property type="match status" value="1"/>
</dbReference>
<dbReference type="PROSITE" id="PS51078">
    <property type="entry name" value="ICLR_ED"/>
    <property type="match status" value="1"/>
</dbReference>